<dbReference type="InterPro" id="IPR058649">
    <property type="entry name" value="CzcB_C"/>
</dbReference>
<dbReference type="Gene3D" id="2.40.30.170">
    <property type="match status" value="1"/>
</dbReference>
<protein>
    <submittedName>
        <fullName evidence="7">Efflux RND transporter periplasmic adaptor subunit</fullName>
    </submittedName>
</protein>
<evidence type="ECO:0000313" key="7">
    <source>
        <dbReference type="EMBL" id="TQD51764.1"/>
    </source>
</evidence>
<proteinExistence type="inferred from homology"/>
<dbReference type="InterPro" id="IPR006143">
    <property type="entry name" value="RND_pump_MFP"/>
</dbReference>
<dbReference type="SUPFAM" id="SSF111369">
    <property type="entry name" value="HlyD-like secretion proteins"/>
    <property type="match status" value="1"/>
</dbReference>
<dbReference type="Proteomes" id="UP000318212">
    <property type="component" value="Unassembled WGS sequence"/>
</dbReference>
<dbReference type="InterPro" id="IPR058792">
    <property type="entry name" value="Beta-barrel_RND_2"/>
</dbReference>
<dbReference type="Pfam" id="PF25973">
    <property type="entry name" value="BSH_CzcB"/>
    <property type="match status" value="1"/>
</dbReference>
<evidence type="ECO:0000256" key="2">
    <source>
        <dbReference type="SAM" id="Coils"/>
    </source>
</evidence>
<dbReference type="Gene3D" id="2.40.50.100">
    <property type="match status" value="1"/>
</dbReference>
<comment type="similarity">
    <text evidence="1">Belongs to the membrane fusion protein (MFP) (TC 8.A.1) family.</text>
</comment>
<dbReference type="NCBIfam" id="TIGR01730">
    <property type="entry name" value="RND_mfp"/>
    <property type="match status" value="1"/>
</dbReference>
<feature type="domain" description="CzcB-like C-terminal circularly permuted SH3-like" evidence="6">
    <location>
        <begin position="270"/>
        <end position="331"/>
    </location>
</feature>
<sequence length="367" mass="37552">MIAVAACGDRSPDAAVARPVLVVQPSAQGAGDDAFAGDVRAREESPLAFRVGGNLVERRVDVGDRVERGQVLAILDGDDYAARARAARAQLAAAEAELSRARADQSRVAKLGEDRLVSRSAIDAQNAAATAAQGQVTAARAELDVANNQAAYTRLEAPADGVIAARQAEAGQVVAAGQAIFTLAADGPREVAFAIPEGAIEQVEPGMAVEVSLWSAPGKRWPGTIREVSPAADPASRTYAARVAVDAPPGALELGQSARVHMDRHTGDALAVPLAAVLEVDGATSVFVVDPSDSTLEQRAVQVGRYGASRVAVTSGLAPGDWVVAAGGHLLQDGQAVSPVDRDNRPVRLGAGGKDGPPSSDVPAGDR</sequence>
<dbReference type="GO" id="GO:0015562">
    <property type="term" value="F:efflux transmembrane transporter activity"/>
    <property type="evidence" value="ECO:0007669"/>
    <property type="project" value="TreeGrafter"/>
</dbReference>
<organism evidence="7 8">
    <name type="scientific">Marilutibacter aestuarii</name>
    <dbReference type="NCBI Taxonomy" id="1706195"/>
    <lineage>
        <taxon>Bacteria</taxon>
        <taxon>Pseudomonadati</taxon>
        <taxon>Pseudomonadota</taxon>
        <taxon>Gammaproteobacteria</taxon>
        <taxon>Lysobacterales</taxon>
        <taxon>Lysobacteraceae</taxon>
        <taxon>Marilutibacter</taxon>
    </lineage>
</organism>
<dbReference type="AlphaFoldDB" id="A0A508ATD2"/>
<dbReference type="PANTHER" id="PTHR30469:SF15">
    <property type="entry name" value="HLYD FAMILY OF SECRETION PROTEINS"/>
    <property type="match status" value="1"/>
</dbReference>
<evidence type="ECO:0000259" key="6">
    <source>
        <dbReference type="Pfam" id="PF25975"/>
    </source>
</evidence>
<keyword evidence="2" id="KW-0175">Coiled coil</keyword>
<dbReference type="PANTHER" id="PTHR30469">
    <property type="entry name" value="MULTIDRUG RESISTANCE PROTEIN MDTA"/>
    <property type="match status" value="1"/>
</dbReference>
<evidence type="ECO:0000256" key="3">
    <source>
        <dbReference type="SAM" id="MobiDB-lite"/>
    </source>
</evidence>
<feature type="coiled-coil region" evidence="2">
    <location>
        <begin position="77"/>
        <end position="104"/>
    </location>
</feature>
<dbReference type="Gene3D" id="2.40.420.20">
    <property type="match status" value="1"/>
</dbReference>
<dbReference type="Gene3D" id="1.10.287.470">
    <property type="entry name" value="Helix hairpin bin"/>
    <property type="match status" value="1"/>
</dbReference>
<dbReference type="InterPro" id="IPR058647">
    <property type="entry name" value="BSH_CzcB-like"/>
</dbReference>
<evidence type="ECO:0000259" key="5">
    <source>
        <dbReference type="Pfam" id="PF25973"/>
    </source>
</evidence>
<evidence type="ECO:0000313" key="8">
    <source>
        <dbReference type="Proteomes" id="UP000318212"/>
    </source>
</evidence>
<feature type="domain" description="CzcB-like barrel-sandwich hybrid" evidence="5">
    <location>
        <begin position="49"/>
        <end position="184"/>
    </location>
</feature>
<name>A0A508ATD2_9GAMM</name>
<feature type="region of interest" description="Disordered" evidence="3">
    <location>
        <begin position="334"/>
        <end position="367"/>
    </location>
</feature>
<reference evidence="7 8" key="1">
    <citation type="submission" date="2019-06" db="EMBL/GenBank/DDBJ databases">
        <title>Lysobacter alkalisoli sp. nov. isolated from saline soil.</title>
        <authorList>
            <person name="Sun J.-Q."/>
            <person name="Xu L."/>
        </authorList>
    </citation>
    <scope>NUCLEOTIDE SEQUENCE [LARGE SCALE GENOMIC DNA]</scope>
    <source>
        <strain evidence="7 8">JCM 31130</strain>
    </source>
</reference>
<keyword evidence="8" id="KW-1185">Reference proteome</keyword>
<comment type="caution">
    <text evidence="7">The sequence shown here is derived from an EMBL/GenBank/DDBJ whole genome shotgun (WGS) entry which is preliminary data.</text>
</comment>
<dbReference type="OrthoDB" id="9806939at2"/>
<gene>
    <name evidence="7" type="ORF">FKV25_00135</name>
</gene>
<dbReference type="Pfam" id="PF25975">
    <property type="entry name" value="CzcB_C"/>
    <property type="match status" value="1"/>
</dbReference>
<evidence type="ECO:0000256" key="1">
    <source>
        <dbReference type="ARBA" id="ARBA00009477"/>
    </source>
</evidence>
<dbReference type="Pfam" id="PF25954">
    <property type="entry name" value="Beta-barrel_RND_2"/>
    <property type="match status" value="1"/>
</dbReference>
<dbReference type="RefSeq" id="WP_141516805.1">
    <property type="nucleotide sequence ID" value="NZ_VICE01000001.1"/>
</dbReference>
<dbReference type="EMBL" id="VICE01000001">
    <property type="protein sequence ID" value="TQD51764.1"/>
    <property type="molecule type" value="Genomic_DNA"/>
</dbReference>
<dbReference type="GO" id="GO:1990281">
    <property type="term" value="C:efflux pump complex"/>
    <property type="evidence" value="ECO:0007669"/>
    <property type="project" value="TreeGrafter"/>
</dbReference>
<feature type="domain" description="CusB-like beta-barrel" evidence="4">
    <location>
        <begin position="192"/>
        <end position="264"/>
    </location>
</feature>
<accession>A0A508ATD2</accession>
<evidence type="ECO:0000259" key="4">
    <source>
        <dbReference type="Pfam" id="PF25954"/>
    </source>
</evidence>